<proteinExistence type="predicted"/>
<evidence type="ECO:0000256" key="1">
    <source>
        <dbReference type="PIRSR" id="PIRSR639069-1"/>
    </source>
</evidence>
<dbReference type="Pfam" id="PF05448">
    <property type="entry name" value="AXE1"/>
    <property type="match status" value="1"/>
</dbReference>
<protein>
    <submittedName>
        <fullName evidence="5">Cephalosporin-C deacetylase</fullName>
    </submittedName>
</protein>
<reference evidence="5 6" key="2">
    <citation type="submission" date="2020-03" db="EMBL/GenBank/DDBJ databases">
        <authorList>
            <person name="Ichikawa N."/>
            <person name="Kimura A."/>
            <person name="Kitahashi Y."/>
            <person name="Uohara A."/>
        </authorList>
    </citation>
    <scope>NUCLEOTIDE SEQUENCE [LARGE SCALE GENOMIC DNA]</scope>
    <source>
        <strain evidence="5 6">NBRC 107702</strain>
    </source>
</reference>
<evidence type="ECO:0000313" key="6">
    <source>
        <dbReference type="Proteomes" id="UP000502508"/>
    </source>
</evidence>
<evidence type="ECO:0000313" key="5">
    <source>
        <dbReference type="EMBL" id="BCB75952.1"/>
    </source>
</evidence>
<feature type="binding site" evidence="2">
    <location>
        <position position="105"/>
    </location>
    <ligand>
        <name>substrate</name>
    </ligand>
</feature>
<reference evidence="5 6" key="1">
    <citation type="submission" date="2020-03" db="EMBL/GenBank/DDBJ databases">
        <title>Whole genome shotgun sequence of Phytohabitans flavus NBRC 107702.</title>
        <authorList>
            <person name="Komaki H."/>
            <person name="Tamura T."/>
        </authorList>
    </citation>
    <scope>NUCLEOTIDE SEQUENCE [LARGE SCALE GENOMIC DNA]</scope>
    <source>
        <strain evidence="5 6">NBRC 107702</strain>
    </source>
</reference>
<dbReference type="InterPro" id="IPR008391">
    <property type="entry name" value="AXE1_dom"/>
</dbReference>
<feature type="region of interest" description="Disordered" evidence="3">
    <location>
        <begin position="1"/>
        <end position="20"/>
    </location>
</feature>
<evidence type="ECO:0000256" key="3">
    <source>
        <dbReference type="SAM" id="MobiDB-lite"/>
    </source>
</evidence>
<feature type="domain" description="Acetyl xylan esterase" evidence="4">
    <location>
        <begin position="16"/>
        <end position="323"/>
    </location>
</feature>
<dbReference type="InterPro" id="IPR029058">
    <property type="entry name" value="AB_hydrolase_fold"/>
</dbReference>
<feature type="region of interest" description="Disordered" evidence="3">
    <location>
        <begin position="330"/>
        <end position="349"/>
    </location>
</feature>
<dbReference type="Gene3D" id="3.40.50.1820">
    <property type="entry name" value="alpha/beta hydrolase"/>
    <property type="match status" value="1"/>
</dbReference>
<feature type="active site" description="Nucleophile" evidence="1">
    <location>
        <position position="192"/>
    </location>
</feature>
<dbReference type="EMBL" id="AP022870">
    <property type="protein sequence ID" value="BCB75952.1"/>
    <property type="molecule type" value="Genomic_DNA"/>
</dbReference>
<dbReference type="RefSeq" id="WP_173036016.1">
    <property type="nucleotide sequence ID" value="NZ_AP022870.1"/>
</dbReference>
<feature type="active site" description="Charge relay system" evidence="1">
    <location>
        <position position="278"/>
    </location>
</feature>
<dbReference type="SUPFAM" id="SSF53474">
    <property type="entry name" value="alpha/beta-Hydrolases"/>
    <property type="match status" value="1"/>
</dbReference>
<evidence type="ECO:0000259" key="4">
    <source>
        <dbReference type="Pfam" id="PF05448"/>
    </source>
</evidence>
<gene>
    <name evidence="5" type="primary">axeA_1</name>
    <name evidence="5" type="ORF">Pflav_023620</name>
</gene>
<feature type="active site" description="Charge relay system" evidence="1">
    <location>
        <position position="307"/>
    </location>
</feature>
<dbReference type="InterPro" id="IPR039069">
    <property type="entry name" value="CE7"/>
</dbReference>
<dbReference type="AlphaFoldDB" id="A0A6F8XQ40"/>
<organism evidence="5 6">
    <name type="scientific">Phytohabitans flavus</name>
    <dbReference type="NCBI Taxonomy" id="1076124"/>
    <lineage>
        <taxon>Bacteria</taxon>
        <taxon>Bacillati</taxon>
        <taxon>Actinomycetota</taxon>
        <taxon>Actinomycetes</taxon>
        <taxon>Micromonosporales</taxon>
        <taxon>Micromonosporaceae</taxon>
    </lineage>
</organism>
<dbReference type="GO" id="GO:0005976">
    <property type="term" value="P:polysaccharide metabolic process"/>
    <property type="evidence" value="ECO:0007669"/>
    <property type="project" value="TreeGrafter"/>
</dbReference>
<dbReference type="GO" id="GO:0052689">
    <property type="term" value="F:carboxylic ester hydrolase activity"/>
    <property type="evidence" value="ECO:0007669"/>
    <property type="project" value="TreeGrafter"/>
</dbReference>
<keyword evidence="6" id="KW-1185">Reference proteome</keyword>
<accession>A0A6F8XQ40</accession>
<evidence type="ECO:0000256" key="2">
    <source>
        <dbReference type="PIRSR" id="PIRSR639069-2"/>
    </source>
</evidence>
<dbReference type="PANTHER" id="PTHR40111">
    <property type="entry name" value="CEPHALOSPORIN-C DEACETYLASE"/>
    <property type="match status" value="1"/>
</dbReference>
<dbReference type="KEGG" id="pfla:Pflav_023620"/>
<sequence length="349" mass="37131">MADVPYGDDPPAPTAYDLDPEVLSGYRPPRDEPDDFDLFWKHALAYGRTGSAASARLEAVDNGLSTVVTHDVTIAGYGGEPVKAWLTLPARQDGPLPCLVQFVGYGGGRGLPLEHLLWASAGYAHVVVDARGQGGETPDAACGDAAPPVVRGLHDPEAYYYRRAFVDAACAVDAVRKLSMVDAERIVVGGVSQGGGIALAAAALAGHVAAVLCDLPFLCHWRRAVRISDRGPYTDVARWCANHRQPVDEVFATLAYFDGMSFAARCTAPALFSVALMDRVCPPSTVYAAYHHYAGPKEMVVWEFNDHEGGGLHQVRRQLDFLRPLLSGEPAAGESAKAASPRGGPARPG</sequence>
<dbReference type="PANTHER" id="PTHR40111:SF1">
    <property type="entry name" value="CEPHALOSPORIN-C DEACETYLASE"/>
    <property type="match status" value="1"/>
</dbReference>
<dbReference type="Proteomes" id="UP000502508">
    <property type="component" value="Chromosome"/>
</dbReference>
<name>A0A6F8XQ40_9ACTN</name>